<name>A0AAE0BK84_9CHLO</name>
<comment type="caution">
    <text evidence="3">The sequence shown here is derived from an EMBL/GenBank/DDBJ whole genome shotgun (WGS) entry which is preliminary data.</text>
</comment>
<evidence type="ECO:0000313" key="4">
    <source>
        <dbReference type="Proteomes" id="UP001190700"/>
    </source>
</evidence>
<keyword evidence="1" id="KW-0732">Signal</keyword>
<evidence type="ECO:0000313" key="3">
    <source>
        <dbReference type="EMBL" id="KAK3238022.1"/>
    </source>
</evidence>
<feature type="signal peptide" evidence="1">
    <location>
        <begin position="1"/>
        <end position="24"/>
    </location>
</feature>
<keyword evidence="4" id="KW-1185">Reference proteome</keyword>
<dbReference type="Gene3D" id="3.20.20.490">
    <property type="entry name" value="GxGYxYP glycoside hydrolase, C-terminal domain"/>
    <property type="match status" value="1"/>
</dbReference>
<proteinExistence type="predicted"/>
<reference evidence="3 4" key="1">
    <citation type="journal article" date="2015" name="Genome Biol. Evol.">
        <title>Comparative Genomics of a Bacterivorous Green Alga Reveals Evolutionary Causalities and Consequences of Phago-Mixotrophic Mode of Nutrition.</title>
        <authorList>
            <person name="Burns J.A."/>
            <person name="Paasch A."/>
            <person name="Narechania A."/>
            <person name="Kim E."/>
        </authorList>
    </citation>
    <scope>NUCLEOTIDE SEQUENCE [LARGE SCALE GENOMIC DNA]</scope>
    <source>
        <strain evidence="3 4">PLY_AMNH</strain>
    </source>
</reference>
<feature type="chain" id="PRO_5042044128" description="GxGYxYP putative glycoside hydrolase C-terminal domain-containing protein" evidence="1">
    <location>
        <begin position="25"/>
        <end position="579"/>
    </location>
</feature>
<feature type="domain" description="GxGYxYP putative glycoside hydrolase C-terminal" evidence="2">
    <location>
        <begin position="333"/>
        <end position="476"/>
    </location>
</feature>
<dbReference type="InterPro" id="IPR038410">
    <property type="entry name" value="GxGYxYP_C_sf"/>
</dbReference>
<accession>A0AAE0BK84</accession>
<dbReference type="InterPro" id="IPR025832">
    <property type="entry name" value="GxGYxYP_C"/>
</dbReference>
<dbReference type="Pfam" id="PF14323">
    <property type="entry name" value="GxGYxYP_C"/>
    <property type="match status" value="1"/>
</dbReference>
<sequence>MPVRTACVALALCYATALLGAANASPRLSNLAVSAENLAFTAGTPQTSQPIVIDLSTADVVTKLAAQVCVGLFNRDGASSRGAYALIEAVDADWLADIEGIRDPTLHSVADFLELCLHGPNPVARGFLRYNYTAQKELVPNIITVAAVLDAVPLEDGHPAITGANILFDANVVFAGFKPLDATSYTFNQYANITTGISKMNPGYSKSKTHPFNPPLTRDANSGLVDYIVKERLFNFFLWNGCIPGTEEYVLQKRMVSDPSTAWKKPLDVMGYDDSWPIAGDLFEAETDCNKEHNMGQIASNGVPNLSFFSRKAKVGSPMLQNIAPAPGYNKSKTYIGIVVGDGDNIAFIRTSRRRWFMDRAARCAANQGCFPLLWTISPALLHLAPDWLRWYYNNSYASKHDYFVLPPSGDLYAYPAMMPEDMQANFMSNTERDCVLLNTSASVTWEWFDTWSTAIKHVYPKYAKQNTVRGLFAVNVPYMFPVLNFGPKEHYKILGGKVVLFKPREWRGPACTPKSACPTAHELAAEINGYPKGTVSHIYVTSDGGGNLGDIYDMVAALDEHVEVSNHEMLVQAALQRG</sequence>
<evidence type="ECO:0000259" key="2">
    <source>
        <dbReference type="Pfam" id="PF14323"/>
    </source>
</evidence>
<dbReference type="PANTHER" id="PTHR37321">
    <property type="entry name" value="EXPORTED PROTEIN-RELATED"/>
    <property type="match status" value="1"/>
</dbReference>
<gene>
    <name evidence="3" type="ORF">CYMTET_51939</name>
</gene>
<dbReference type="PANTHER" id="PTHR37321:SF1">
    <property type="entry name" value="EXPORTED PROTEIN"/>
    <property type="match status" value="1"/>
</dbReference>
<organism evidence="3 4">
    <name type="scientific">Cymbomonas tetramitiformis</name>
    <dbReference type="NCBI Taxonomy" id="36881"/>
    <lineage>
        <taxon>Eukaryota</taxon>
        <taxon>Viridiplantae</taxon>
        <taxon>Chlorophyta</taxon>
        <taxon>Pyramimonadophyceae</taxon>
        <taxon>Pyramimonadales</taxon>
        <taxon>Pyramimonadaceae</taxon>
        <taxon>Cymbomonas</taxon>
    </lineage>
</organism>
<evidence type="ECO:0000256" key="1">
    <source>
        <dbReference type="SAM" id="SignalP"/>
    </source>
</evidence>
<dbReference type="Proteomes" id="UP001190700">
    <property type="component" value="Unassembled WGS sequence"/>
</dbReference>
<protein>
    <recommendedName>
        <fullName evidence="2">GxGYxYP putative glycoside hydrolase C-terminal domain-containing protein</fullName>
    </recommendedName>
</protein>
<dbReference type="EMBL" id="LGRX02034357">
    <property type="protein sequence ID" value="KAK3238022.1"/>
    <property type="molecule type" value="Genomic_DNA"/>
</dbReference>
<dbReference type="AlphaFoldDB" id="A0AAE0BK84"/>